<dbReference type="GO" id="GO:0020037">
    <property type="term" value="F:heme binding"/>
    <property type="evidence" value="ECO:0007669"/>
    <property type="project" value="InterPro"/>
</dbReference>
<proteinExistence type="predicted"/>
<keyword evidence="2" id="KW-0472">Membrane</keyword>
<dbReference type="AlphaFoldDB" id="A0A381Y2X8"/>
<organism evidence="3">
    <name type="scientific">marine metagenome</name>
    <dbReference type="NCBI Taxonomy" id="408172"/>
    <lineage>
        <taxon>unclassified sequences</taxon>
        <taxon>metagenomes</taxon>
        <taxon>ecological metagenomes</taxon>
    </lineage>
</organism>
<feature type="non-terminal residue" evidence="3">
    <location>
        <position position="1"/>
    </location>
</feature>
<evidence type="ECO:0000313" key="3">
    <source>
        <dbReference type="EMBL" id="SVA71364.1"/>
    </source>
</evidence>
<evidence type="ECO:0000256" key="1">
    <source>
        <dbReference type="ARBA" id="ARBA00004370"/>
    </source>
</evidence>
<protein>
    <recommendedName>
        <fullName evidence="4">Cytochrome c-type biogenesis protein CcmE</fullName>
    </recommendedName>
</protein>
<dbReference type="InterPro" id="IPR012340">
    <property type="entry name" value="NA-bd_OB-fold"/>
</dbReference>
<dbReference type="SUPFAM" id="SSF82093">
    <property type="entry name" value="Heme chaperone CcmE"/>
    <property type="match status" value="1"/>
</dbReference>
<dbReference type="GO" id="GO:0017003">
    <property type="term" value="P:protein-heme linkage"/>
    <property type="evidence" value="ECO:0007669"/>
    <property type="project" value="InterPro"/>
</dbReference>
<dbReference type="InterPro" id="IPR004329">
    <property type="entry name" value="CcmE"/>
</dbReference>
<name>A0A381Y2X8_9ZZZZ</name>
<sequence length="138" mass="15038">VVGVLVRTLDDASLFFYPVDEAVELRAELGEERFRVVGSPQPGLVEAVADGRTVVVFTLCVGEVLADVVHEGDPAELFRPGVPVVLQGTWRREDPPLLDALDRPAADGWHLQTDHMVVKHDNDYRAEGAELEPCGTAP</sequence>
<dbReference type="GO" id="GO:0005886">
    <property type="term" value="C:plasma membrane"/>
    <property type="evidence" value="ECO:0007669"/>
    <property type="project" value="InterPro"/>
</dbReference>
<dbReference type="Pfam" id="PF03100">
    <property type="entry name" value="CcmE"/>
    <property type="match status" value="1"/>
</dbReference>
<gene>
    <name evidence="3" type="ORF">METZ01_LOCUS124218</name>
</gene>
<evidence type="ECO:0008006" key="4">
    <source>
        <dbReference type="Google" id="ProtNLM"/>
    </source>
</evidence>
<reference evidence="3" key="1">
    <citation type="submission" date="2018-05" db="EMBL/GenBank/DDBJ databases">
        <authorList>
            <person name="Lanie J.A."/>
            <person name="Ng W.-L."/>
            <person name="Kazmierczak K.M."/>
            <person name="Andrzejewski T.M."/>
            <person name="Davidsen T.M."/>
            <person name="Wayne K.J."/>
            <person name="Tettelin H."/>
            <person name="Glass J.I."/>
            <person name="Rusch D."/>
            <person name="Podicherti R."/>
            <person name="Tsui H.-C.T."/>
            <person name="Winkler M.E."/>
        </authorList>
    </citation>
    <scope>NUCLEOTIDE SEQUENCE</scope>
</reference>
<comment type="subcellular location">
    <subcellularLocation>
        <location evidence="1">Membrane</location>
    </subcellularLocation>
</comment>
<evidence type="ECO:0000256" key="2">
    <source>
        <dbReference type="ARBA" id="ARBA00023136"/>
    </source>
</evidence>
<accession>A0A381Y2X8</accession>
<dbReference type="Gene3D" id="2.40.50.140">
    <property type="entry name" value="Nucleic acid-binding proteins"/>
    <property type="match status" value="1"/>
</dbReference>
<dbReference type="EMBL" id="UINC01017267">
    <property type="protein sequence ID" value="SVA71364.1"/>
    <property type="molecule type" value="Genomic_DNA"/>
</dbReference>
<dbReference type="InterPro" id="IPR036127">
    <property type="entry name" value="CcmE-like_sf"/>
</dbReference>
<dbReference type="GO" id="GO:0017004">
    <property type="term" value="P:cytochrome complex assembly"/>
    <property type="evidence" value="ECO:0007669"/>
    <property type="project" value="InterPro"/>
</dbReference>